<sequence length="124" mass="13900">MRNLSDQAFQQPDMHDLLLRLVLLLQSSEEHVATCAAGCICNLTCQNADNKSSLIELGQFHLFTFLSVSNQSVRLRGVPVLCQTLIENADHEEVTEPVCSALRHVTHRNPHYEAAIYQVTTNIL</sequence>
<dbReference type="Proteomes" id="UP000784294">
    <property type="component" value="Unassembled WGS sequence"/>
</dbReference>
<dbReference type="EMBL" id="CAAALY010261040">
    <property type="protein sequence ID" value="VEL39369.1"/>
    <property type="molecule type" value="Genomic_DNA"/>
</dbReference>
<organism evidence="2 3">
    <name type="scientific">Protopolystoma xenopodis</name>
    <dbReference type="NCBI Taxonomy" id="117903"/>
    <lineage>
        <taxon>Eukaryota</taxon>
        <taxon>Metazoa</taxon>
        <taxon>Spiralia</taxon>
        <taxon>Lophotrochozoa</taxon>
        <taxon>Platyhelminthes</taxon>
        <taxon>Monogenea</taxon>
        <taxon>Polyopisthocotylea</taxon>
        <taxon>Polystomatidea</taxon>
        <taxon>Polystomatidae</taxon>
        <taxon>Protopolystoma</taxon>
    </lineage>
</organism>
<keyword evidence="3" id="KW-1185">Reference proteome</keyword>
<protein>
    <recommendedName>
        <fullName evidence="4">Armadillo repeat-containing domain-containing protein</fullName>
    </recommendedName>
</protein>
<comment type="caution">
    <text evidence="2">The sequence shown here is derived from an EMBL/GenBank/DDBJ whole genome shotgun (WGS) entry which is preliminary data.</text>
</comment>
<feature type="repeat" description="ARM" evidence="1">
    <location>
        <begin position="16"/>
        <end position="58"/>
    </location>
</feature>
<name>A0A3S5FGN6_9PLAT</name>
<accession>A0A3S5FGN6</accession>
<dbReference type="PROSITE" id="PS50176">
    <property type="entry name" value="ARM_REPEAT"/>
    <property type="match status" value="1"/>
</dbReference>
<dbReference type="SUPFAM" id="SSF48371">
    <property type="entry name" value="ARM repeat"/>
    <property type="match status" value="1"/>
</dbReference>
<dbReference type="OrthoDB" id="195736at2759"/>
<dbReference type="PANTHER" id="PTHR45976">
    <property type="entry name" value="ARMADILLO SEGMENT POLARITY PROTEIN"/>
    <property type="match status" value="1"/>
</dbReference>
<dbReference type="InterPro" id="IPR000225">
    <property type="entry name" value="Armadillo"/>
</dbReference>
<reference evidence="2" key="1">
    <citation type="submission" date="2018-11" db="EMBL/GenBank/DDBJ databases">
        <authorList>
            <consortium name="Pathogen Informatics"/>
        </authorList>
    </citation>
    <scope>NUCLEOTIDE SEQUENCE</scope>
</reference>
<evidence type="ECO:0000313" key="3">
    <source>
        <dbReference type="Proteomes" id="UP000784294"/>
    </source>
</evidence>
<dbReference type="GO" id="GO:0045296">
    <property type="term" value="F:cadherin binding"/>
    <property type="evidence" value="ECO:0007669"/>
    <property type="project" value="InterPro"/>
</dbReference>
<dbReference type="InterPro" id="IPR013284">
    <property type="entry name" value="Beta-catenin"/>
</dbReference>
<dbReference type="GO" id="GO:0007155">
    <property type="term" value="P:cell adhesion"/>
    <property type="evidence" value="ECO:0007669"/>
    <property type="project" value="InterPro"/>
</dbReference>
<proteinExistence type="predicted"/>
<dbReference type="InterPro" id="IPR016024">
    <property type="entry name" value="ARM-type_fold"/>
</dbReference>
<dbReference type="AlphaFoldDB" id="A0A3S5FGN6"/>
<evidence type="ECO:0008006" key="4">
    <source>
        <dbReference type="Google" id="ProtNLM"/>
    </source>
</evidence>
<evidence type="ECO:0000256" key="1">
    <source>
        <dbReference type="PROSITE-ProRule" id="PRU00259"/>
    </source>
</evidence>
<dbReference type="Gene3D" id="1.25.10.10">
    <property type="entry name" value="Leucine-rich Repeat Variant"/>
    <property type="match status" value="1"/>
</dbReference>
<gene>
    <name evidence="2" type="ORF">PXEA_LOCUS32809</name>
</gene>
<evidence type="ECO:0000313" key="2">
    <source>
        <dbReference type="EMBL" id="VEL39369.1"/>
    </source>
</evidence>
<dbReference type="InterPro" id="IPR011989">
    <property type="entry name" value="ARM-like"/>
</dbReference>